<accession>A2BMI5</accession>
<feature type="domain" description="Cytochrome-c3 hydrogenase C-terminal" evidence="8">
    <location>
        <begin position="380"/>
        <end position="460"/>
    </location>
</feature>
<evidence type="ECO:0000256" key="4">
    <source>
        <dbReference type="ARBA" id="ARBA00023002"/>
    </source>
</evidence>
<sequence>MLELRLSRRQFLKLAGTTALLASLDWRKLIRRAFAELETGGISLVWFEAQDCAGDTTSLIQATEPDIVEVLAGLTNLTPPGAVVLPFHETVMPEWGFGSIAHLLLALGGVYDPYVLILEGAMPPDEDLTGIKGTNMLCYIGDYETVMESLEKLRRVVEGKMKPNTLLPVVDAVKAISPERAKIIAERLVEKIDEVEKATEECMKGLSGEDVVTCARWFACLMKRAIGVVSFGNCASYGGVVGNTVAFSWARSDLLEDYESTTGYKLYREWARYGWSFSPTGGVGFFPDPVRGYKGFAKILAEQAPEPFRSFAKPYVDFIDGKCVPDKPSPDASCKPAVAVPGCPSNGNAQLKTLTNLILWVKGELPLPELDQYWRPKIIFGGSVHEQCPRNEKYRAGILRSEPGEPSGACLFSVGCKGPISNCPYNKIGWVNGVGGPTRTGGVCIGCTMPGFMDAYEPYYKPLPAPVKPEASAATELAAGAAVVGVLAAYGIRKLAGGEKEKEKGA</sequence>
<keyword evidence="5" id="KW-0408">Iron</keyword>
<dbReference type="EMBL" id="CP000493">
    <property type="protein sequence ID" value="ABM81196.1"/>
    <property type="molecule type" value="Genomic_DNA"/>
</dbReference>
<keyword evidence="7" id="KW-0003">3Fe-4S</keyword>
<evidence type="ECO:0000313" key="10">
    <source>
        <dbReference type="Proteomes" id="UP000002593"/>
    </source>
</evidence>
<name>A2BMI5_HYPBU</name>
<dbReference type="Pfam" id="PF14720">
    <property type="entry name" value="NiFe_hyd_SSU_C"/>
    <property type="match status" value="1"/>
</dbReference>
<organism evidence="9 10">
    <name type="scientific">Hyperthermus butylicus (strain DSM 5456 / JCM 9403 / PLM1-5)</name>
    <dbReference type="NCBI Taxonomy" id="415426"/>
    <lineage>
        <taxon>Archaea</taxon>
        <taxon>Thermoproteota</taxon>
        <taxon>Thermoprotei</taxon>
        <taxon>Desulfurococcales</taxon>
        <taxon>Pyrodictiaceae</taxon>
        <taxon>Hyperthermus</taxon>
    </lineage>
</organism>
<evidence type="ECO:0000256" key="1">
    <source>
        <dbReference type="ARBA" id="ARBA00001927"/>
    </source>
</evidence>
<reference evidence="9 10" key="1">
    <citation type="journal article" date="2007" name="Archaea">
        <title>The genome of Hyperthermus butylicus: a sulfur-reducing, peptide fermenting, neutrophilic Crenarchaeote growing up to 108 degrees C.</title>
        <authorList>
            <person name="Brugger K."/>
            <person name="Chen L."/>
            <person name="Stark M."/>
            <person name="Zibat A."/>
            <person name="Redder P."/>
            <person name="Ruepp A."/>
            <person name="Awayez M."/>
            <person name="She Q."/>
            <person name="Garrett R.A."/>
            <person name="Klenk H.P."/>
        </authorList>
    </citation>
    <scope>NUCLEOTIDE SEQUENCE [LARGE SCALE GENOMIC DNA]</scope>
    <source>
        <strain evidence="10">DSM 5456 / JCM 9403 / PLM1-5</strain>
    </source>
</reference>
<protein>
    <submittedName>
        <fullName evidence="9">NiFe hydrogenase</fullName>
    </submittedName>
</protein>
<dbReference type="GO" id="GO:0009061">
    <property type="term" value="P:anaerobic respiration"/>
    <property type="evidence" value="ECO:0007669"/>
    <property type="project" value="TreeGrafter"/>
</dbReference>
<dbReference type="Proteomes" id="UP000002593">
    <property type="component" value="Chromosome"/>
</dbReference>
<gene>
    <name evidence="9" type="ordered locus">Hbut_1371</name>
</gene>
<dbReference type="Gene3D" id="4.10.480.10">
    <property type="entry name" value="Cytochrome-c3 hydrogenase, C-terminal domain"/>
    <property type="match status" value="1"/>
</dbReference>
<dbReference type="InterPro" id="IPR037148">
    <property type="entry name" value="NiFe-Hase_small_C_sf"/>
</dbReference>
<keyword evidence="10" id="KW-1185">Reference proteome</keyword>
<dbReference type="InterPro" id="IPR001821">
    <property type="entry name" value="NiFe_hydrogenase_ssu"/>
</dbReference>
<dbReference type="RefSeq" id="WP_011822514.1">
    <property type="nucleotide sequence ID" value="NC_008818.1"/>
</dbReference>
<evidence type="ECO:0000259" key="8">
    <source>
        <dbReference type="Pfam" id="PF14720"/>
    </source>
</evidence>
<dbReference type="PANTHER" id="PTHR30013:SF7">
    <property type="entry name" value="HYDROGENASE-2 SMALL CHAIN"/>
    <property type="match status" value="1"/>
</dbReference>
<dbReference type="Gene3D" id="3.40.50.700">
    <property type="entry name" value="NADH:ubiquinone oxidoreductase-like, 20kDa subunit"/>
    <property type="match status" value="2"/>
</dbReference>
<dbReference type="GO" id="GO:0009375">
    <property type="term" value="C:ferredoxin hydrogenase complex"/>
    <property type="evidence" value="ECO:0007669"/>
    <property type="project" value="InterPro"/>
</dbReference>
<comment type="cofactor">
    <cofactor evidence="1">
        <name>[3Fe-4S] cluster</name>
        <dbReference type="ChEBI" id="CHEBI:21137"/>
    </cofactor>
</comment>
<dbReference type="STRING" id="415426.Hbut_1371"/>
<dbReference type="GO" id="GO:0051539">
    <property type="term" value="F:4 iron, 4 sulfur cluster binding"/>
    <property type="evidence" value="ECO:0007669"/>
    <property type="project" value="UniProtKB-KW"/>
</dbReference>
<evidence type="ECO:0000256" key="2">
    <source>
        <dbReference type="ARBA" id="ARBA00022485"/>
    </source>
</evidence>
<dbReference type="GeneID" id="4782802"/>
<dbReference type="AlphaFoldDB" id="A2BMI5"/>
<dbReference type="eggNOG" id="arCOG02474">
    <property type="taxonomic scope" value="Archaea"/>
</dbReference>
<dbReference type="GO" id="GO:0046872">
    <property type="term" value="F:metal ion binding"/>
    <property type="evidence" value="ECO:0007669"/>
    <property type="project" value="UniProtKB-KW"/>
</dbReference>
<evidence type="ECO:0000256" key="5">
    <source>
        <dbReference type="ARBA" id="ARBA00023004"/>
    </source>
</evidence>
<keyword evidence="3" id="KW-0479">Metal-binding</keyword>
<evidence type="ECO:0000256" key="3">
    <source>
        <dbReference type="ARBA" id="ARBA00022723"/>
    </source>
</evidence>
<dbReference type="OrthoDB" id="37913at2157"/>
<dbReference type="GO" id="GO:0008901">
    <property type="term" value="F:ferredoxin hydrogenase activity"/>
    <property type="evidence" value="ECO:0007669"/>
    <property type="project" value="InterPro"/>
</dbReference>
<dbReference type="GO" id="GO:0051538">
    <property type="term" value="F:3 iron, 4 sulfur cluster binding"/>
    <property type="evidence" value="ECO:0007669"/>
    <property type="project" value="UniProtKB-KW"/>
</dbReference>
<proteinExistence type="predicted"/>
<evidence type="ECO:0000256" key="7">
    <source>
        <dbReference type="ARBA" id="ARBA00023291"/>
    </source>
</evidence>
<dbReference type="SUPFAM" id="SSF56770">
    <property type="entry name" value="HydA/Nqo6-like"/>
    <property type="match status" value="2"/>
</dbReference>
<dbReference type="GO" id="GO:0016020">
    <property type="term" value="C:membrane"/>
    <property type="evidence" value="ECO:0007669"/>
    <property type="project" value="TreeGrafter"/>
</dbReference>
<dbReference type="PANTHER" id="PTHR30013">
    <property type="entry name" value="NIFE / NIFESE HYDROGENASE SMALL SUBUNIT FAMILY MEMBER"/>
    <property type="match status" value="1"/>
</dbReference>
<dbReference type="InterPro" id="IPR037024">
    <property type="entry name" value="NiFe_Hase_small_N_sf"/>
</dbReference>
<keyword evidence="6" id="KW-0411">Iron-sulfur</keyword>
<evidence type="ECO:0000313" key="9">
    <source>
        <dbReference type="EMBL" id="ABM81196.1"/>
    </source>
</evidence>
<dbReference type="InterPro" id="IPR006311">
    <property type="entry name" value="TAT_signal"/>
</dbReference>
<dbReference type="GO" id="GO:0044569">
    <property type="term" value="C:[Ni-Fe] hydrogenase complex"/>
    <property type="evidence" value="ECO:0007669"/>
    <property type="project" value="TreeGrafter"/>
</dbReference>
<keyword evidence="2" id="KW-0004">4Fe-4S</keyword>
<dbReference type="PROSITE" id="PS51318">
    <property type="entry name" value="TAT"/>
    <property type="match status" value="1"/>
</dbReference>
<keyword evidence="4" id="KW-0560">Oxidoreductase</keyword>
<dbReference type="KEGG" id="hbu:Hbut_1371"/>
<dbReference type="HOGENOM" id="CLU_046107_1_2_2"/>
<dbReference type="EnsemblBacteria" id="ABM81196">
    <property type="protein sequence ID" value="ABM81196"/>
    <property type="gene ID" value="Hbut_1371"/>
</dbReference>
<dbReference type="InterPro" id="IPR027394">
    <property type="entry name" value="Cytochrome-c3_hydrogenase_C"/>
</dbReference>
<evidence type="ECO:0000256" key="6">
    <source>
        <dbReference type="ARBA" id="ARBA00023014"/>
    </source>
</evidence>
<dbReference type="GO" id="GO:0009055">
    <property type="term" value="F:electron transfer activity"/>
    <property type="evidence" value="ECO:0007669"/>
    <property type="project" value="TreeGrafter"/>
</dbReference>